<keyword evidence="2" id="KW-1185">Reference proteome</keyword>
<organism evidence="1 2">
    <name type="scientific">Gottfriedia luciferensis</name>
    <dbReference type="NCBI Taxonomy" id="178774"/>
    <lineage>
        <taxon>Bacteria</taxon>
        <taxon>Bacillati</taxon>
        <taxon>Bacillota</taxon>
        <taxon>Bacilli</taxon>
        <taxon>Bacillales</taxon>
        <taxon>Bacillaceae</taxon>
        <taxon>Gottfriedia</taxon>
    </lineage>
</organism>
<sequence>MFNHKLFLKNLLSELTLNGQSVPYSYGLYNGQNNNYIVGIVYNNRGSQYIDDQESVTRYSIQLDIYTKVDNTSLVEDITNRMLNAGCTRLYNTESVFDDGTLISNLFFNYERSQ</sequence>
<protein>
    <submittedName>
        <fullName evidence="1">Uncharacterized protein</fullName>
    </submittedName>
</protein>
<accession>A0ABX2ZVH0</accession>
<reference evidence="1 2" key="1">
    <citation type="submission" date="2016-07" db="EMBL/GenBank/DDBJ databases">
        <authorList>
            <person name="Townsley L."/>
            <person name="Shank E.A."/>
        </authorList>
    </citation>
    <scope>NUCLEOTIDE SEQUENCE [LARGE SCALE GENOMIC DNA]</scope>
    <source>
        <strain evidence="1 2">CH01</strain>
    </source>
</reference>
<comment type="caution">
    <text evidence="1">The sequence shown here is derived from an EMBL/GenBank/DDBJ whole genome shotgun (WGS) entry which is preliminary data.</text>
</comment>
<dbReference type="RefSeq" id="WP_069031920.1">
    <property type="nucleotide sequence ID" value="NZ_MDKC01000001.1"/>
</dbReference>
<name>A0ABX2ZVH0_9BACI</name>
<evidence type="ECO:0000313" key="2">
    <source>
        <dbReference type="Proteomes" id="UP000094580"/>
    </source>
</evidence>
<dbReference type="EMBL" id="MDKC01000001">
    <property type="protein sequence ID" value="ODG93735.1"/>
    <property type="molecule type" value="Genomic_DNA"/>
</dbReference>
<dbReference type="Proteomes" id="UP000094580">
    <property type="component" value="Unassembled WGS sequence"/>
</dbReference>
<evidence type="ECO:0000313" key="1">
    <source>
        <dbReference type="EMBL" id="ODG93735.1"/>
    </source>
</evidence>
<proteinExistence type="predicted"/>
<gene>
    <name evidence="1" type="ORF">BED47_00770</name>
</gene>